<dbReference type="PROSITE" id="PS51007">
    <property type="entry name" value="CYTC"/>
    <property type="match status" value="1"/>
</dbReference>
<dbReference type="Pfam" id="PF11821">
    <property type="entry name" value="ActD"/>
    <property type="match status" value="1"/>
</dbReference>
<dbReference type="Proteomes" id="UP000319342">
    <property type="component" value="Chromosome"/>
</dbReference>
<dbReference type="PANTHER" id="PTHR40394:SF2">
    <property type="entry name" value="QUINOL:CYTOCHROME C OXIDOREDUCTASE MEMBRANE PROTEIN"/>
    <property type="match status" value="1"/>
</dbReference>
<keyword evidence="2 4" id="KW-0479">Metal-binding</keyword>
<feature type="transmembrane region" description="Helical" evidence="5">
    <location>
        <begin position="121"/>
        <end position="152"/>
    </location>
</feature>
<dbReference type="PANTHER" id="PTHR40394">
    <property type="entry name" value="LIPOPROTEIN-RELATED"/>
    <property type="match status" value="1"/>
</dbReference>
<feature type="domain" description="Cytochrome c" evidence="6">
    <location>
        <begin position="315"/>
        <end position="412"/>
    </location>
</feature>
<keyword evidence="5" id="KW-1133">Transmembrane helix</keyword>
<dbReference type="GO" id="GO:0046872">
    <property type="term" value="F:metal ion binding"/>
    <property type="evidence" value="ECO:0007669"/>
    <property type="project" value="UniProtKB-KW"/>
</dbReference>
<gene>
    <name evidence="7" type="ORF">Pla163_11620</name>
</gene>
<feature type="transmembrane region" description="Helical" evidence="5">
    <location>
        <begin position="79"/>
        <end position="101"/>
    </location>
</feature>
<evidence type="ECO:0000256" key="5">
    <source>
        <dbReference type="SAM" id="Phobius"/>
    </source>
</evidence>
<keyword evidence="3 4" id="KW-0408">Iron</keyword>
<protein>
    <submittedName>
        <fullName evidence="7">Cytochrome c</fullName>
    </submittedName>
</protein>
<dbReference type="GO" id="GO:0009055">
    <property type="term" value="F:electron transfer activity"/>
    <property type="evidence" value="ECO:0007669"/>
    <property type="project" value="InterPro"/>
</dbReference>
<dbReference type="InterPro" id="IPR009056">
    <property type="entry name" value="Cyt_c-like_dom"/>
</dbReference>
<dbReference type="SUPFAM" id="SSF46626">
    <property type="entry name" value="Cytochrome c"/>
    <property type="match status" value="1"/>
</dbReference>
<feature type="transmembrane region" description="Helical" evidence="5">
    <location>
        <begin position="212"/>
        <end position="232"/>
    </location>
</feature>
<dbReference type="InterPro" id="IPR021776">
    <property type="entry name" value="ActD"/>
</dbReference>
<evidence type="ECO:0000256" key="2">
    <source>
        <dbReference type="ARBA" id="ARBA00022723"/>
    </source>
</evidence>
<keyword evidence="8" id="KW-1185">Reference proteome</keyword>
<evidence type="ECO:0000256" key="1">
    <source>
        <dbReference type="ARBA" id="ARBA00022617"/>
    </source>
</evidence>
<evidence type="ECO:0000313" key="7">
    <source>
        <dbReference type="EMBL" id="QDU84060.1"/>
    </source>
</evidence>
<accession>A0A518CXX1</accession>
<proteinExistence type="predicted"/>
<keyword evidence="1 4" id="KW-0349">Heme</keyword>
<keyword evidence="5" id="KW-0812">Transmembrane</keyword>
<evidence type="ECO:0000313" key="8">
    <source>
        <dbReference type="Proteomes" id="UP000319342"/>
    </source>
</evidence>
<evidence type="ECO:0000256" key="3">
    <source>
        <dbReference type="ARBA" id="ARBA00023004"/>
    </source>
</evidence>
<dbReference type="RefSeq" id="WP_419186355.1">
    <property type="nucleotide sequence ID" value="NZ_CP036290.1"/>
</dbReference>
<evidence type="ECO:0000256" key="4">
    <source>
        <dbReference type="PROSITE-ProRule" id="PRU00433"/>
    </source>
</evidence>
<dbReference type="Gene3D" id="1.10.760.10">
    <property type="entry name" value="Cytochrome c-like domain"/>
    <property type="match status" value="1"/>
</dbReference>
<keyword evidence="5" id="KW-0472">Membrane</keyword>
<sequence>MDSRITPSESDDPRWIAQLKDHDDNSEQELFAVVAEYETPDAVMAACEKVRDAGFRDWDAITPFPVHGIDEAMGTKQSILPWIVLGAGLTGATVGLTLQWWTNAVGYPFLISGKPMFSLPANIPVTFEVTVLFSAFTAFFAMLGLNLLPAFYHPLFRHPRMARYSSDRFAIVIEAKDKLFDREKVEALLKGSGSIANEVLFAPAKRAALPKVFHGIGIVATLATLIPLAFIAKARFTHSEKPRIHIIQDMDMQPKFKTQAPNALLAGLWGDQRASLLPVEGTIARGEYVADERLHYGQEDDGTFVTSFPVTVDEALINRGQERYGIYCSVCHGMSGDGNGTVNQRATALARFGGKGMAWAPPARLSDERILLQPVGELYNTVTNGKNNMKGYAAQIPVEDRWAIVAYVRALQKAATVPVDSLTDEQRAELQSN</sequence>
<dbReference type="AlphaFoldDB" id="A0A518CXX1"/>
<name>A0A518CXX1_9BACT</name>
<dbReference type="InterPro" id="IPR036909">
    <property type="entry name" value="Cyt_c-like_dom_sf"/>
</dbReference>
<dbReference type="EMBL" id="CP036290">
    <property type="protein sequence ID" value="QDU84060.1"/>
    <property type="molecule type" value="Genomic_DNA"/>
</dbReference>
<reference evidence="7 8" key="1">
    <citation type="submission" date="2019-02" db="EMBL/GenBank/DDBJ databases">
        <title>Deep-cultivation of Planctomycetes and their phenomic and genomic characterization uncovers novel biology.</title>
        <authorList>
            <person name="Wiegand S."/>
            <person name="Jogler M."/>
            <person name="Boedeker C."/>
            <person name="Pinto D."/>
            <person name="Vollmers J."/>
            <person name="Rivas-Marin E."/>
            <person name="Kohn T."/>
            <person name="Peeters S.H."/>
            <person name="Heuer A."/>
            <person name="Rast P."/>
            <person name="Oberbeckmann S."/>
            <person name="Bunk B."/>
            <person name="Jeske O."/>
            <person name="Meyerdierks A."/>
            <person name="Storesund J.E."/>
            <person name="Kallscheuer N."/>
            <person name="Luecker S."/>
            <person name="Lage O.M."/>
            <person name="Pohl T."/>
            <person name="Merkel B.J."/>
            <person name="Hornburger P."/>
            <person name="Mueller R.-W."/>
            <person name="Bruemmer F."/>
            <person name="Labrenz M."/>
            <person name="Spormann A.M."/>
            <person name="Op den Camp H."/>
            <person name="Overmann J."/>
            <person name="Amann R."/>
            <person name="Jetten M.S.M."/>
            <person name="Mascher T."/>
            <person name="Medema M.H."/>
            <person name="Devos D.P."/>
            <person name="Kaster A.-K."/>
            <person name="Ovreas L."/>
            <person name="Rohde M."/>
            <person name="Galperin M.Y."/>
            <person name="Jogler C."/>
        </authorList>
    </citation>
    <scope>NUCLEOTIDE SEQUENCE [LARGE SCALE GENOMIC DNA]</scope>
    <source>
        <strain evidence="7 8">Pla163</strain>
    </source>
</reference>
<evidence type="ECO:0000259" key="6">
    <source>
        <dbReference type="PROSITE" id="PS51007"/>
    </source>
</evidence>
<dbReference type="Pfam" id="PF13442">
    <property type="entry name" value="Cytochrome_CBB3"/>
    <property type="match status" value="1"/>
</dbReference>
<dbReference type="GO" id="GO:0020037">
    <property type="term" value="F:heme binding"/>
    <property type="evidence" value="ECO:0007669"/>
    <property type="project" value="InterPro"/>
</dbReference>
<organism evidence="7 8">
    <name type="scientific">Rohdeia mirabilis</name>
    <dbReference type="NCBI Taxonomy" id="2528008"/>
    <lineage>
        <taxon>Bacteria</taxon>
        <taxon>Pseudomonadati</taxon>
        <taxon>Planctomycetota</taxon>
        <taxon>Planctomycetia</taxon>
        <taxon>Planctomycetia incertae sedis</taxon>
        <taxon>Rohdeia</taxon>
    </lineage>
</organism>